<proteinExistence type="predicted"/>
<organism evidence="1 2">
    <name type="scientific">Pseudomonas asplenii</name>
    <dbReference type="NCBI Taxonomy" id="53407"/>
    <lineage>
        <taxon>Bacteria</taxon>
        <taxon>Pseudomonadati</taxon>
        <taxon>Pseudomonadota</taxon>
        <taxon>Gammaproteobacteria</taxon>
        <taxon>Pseudomonadales</taxon>
        <taxon>Pseudomonadaceae</taxon>
        <taxon>Pseudomonas</taxon>
    </lineage>
</organism>
<gene>
    <name evidence="1" type="ORF">SAMN05216598_2210</name>
</gene>
<protein>
    <submittedName>
        <fullName evidence="1">Uncharacterized protein</fullName>
    </submittedName>
</protein>
<dbReference type="SUPFAM" id="SSF52047">
    <property type="entry name" value="RNI-like"/>
    <property type="match status" value="1"/>
</dbReference>
<evidence type="ECO:0000313" key="1">
    <source>
        <dbReference type="EMBL" id="SDS63216.1"/>
    </source>
</evidence>
<name>A0A1H1TTG8_9PSED</name>
<evidence type="ECO:0000313" key="2">
    <source>
        <dbReference type="Proteomes" id="UP000199524"/>
    </source>
</evidence>
<dbReference type="InterPro" id="IPR032675">
    <property type="entry name" value="LRR_dom_sf"/>
</dbReference>
<dbReference type="RefSeq" id="WP_090204723.1">
    <property type="nucleotide sequence ID" value="NZ_LT629777.1"/>
</dbReference>
<reference evidence="2" key="1">
    <citation type="submission" date="2016-10" db="EMBL/GenBank/DDBJ databases">
        <authorList>
            <person name="Varghese N."/>
            <person name="Submissions S."/>
        </authorList>
    </citation>
    <scope>NUCLEOTIDE SEQUENCE [LARGE SCALE GENOMIC DNA]</scope>
    <source>
        <strain evidence="2">ATCC 23835</strain>
    </source>
</reference>
<dbReference type="GeneID" id="300207197"/>
<dbReference type="PANTHER" id="PTHR13318">
    <property type="entry name" value="PARTNER OF PAIRED, ISOFORM B-RELATED"/>
    <property type="match status" value="1"/>
</dbReference>
<accession>A0A1H1TTG8</accession>
<dbReference type="InterPro" id="IPR006553">
    <property type="entry name" value="Leu-rich_rpt_Cys-con_subtyp"/>
</dbReference>
<dbReference type="SMART" id="SM00367">
    <property type="entry name" value="LRR_CC"/>
    <property type="match status" value="4"/>
</dbReference>
<dbReference type="GO" id="GO:0019005">
    <property type="term" value="C:SCF ubiquitin ligase complex"/>
    <property type="evidence" value="ECO:0007669"/>
    <property type="project" value="TreeGrafter"/>
</dbReference>
<dbReference type="PANTHER" id="PTHR13318:SF190">
    <property type="entry name" value="PARTNER OF PAIRED, ISOFORM B"/>
    <property type="match status" value="1"/>
</dbReference>
<dbReference type="Proteomes" id="UP000199524">
    <property type="component" value="Chromosome I"/>
</dbReference>
<dbReference type="Gene3D" id="3.80.10.10">
    <property type="entry name" value="Ribonuclease Inhibitor"/>
    <property type="match status" value="3"/>
</dbReference>
<sequence>MLNPHRKALMDRLAAAPDDIATRAALYRDLLDTADIALDGLRVAAGLGDPAALALVAELKARPHANRPRAWLPQLRGLPVDRLELSDAEPDWLNALAGLPLRTLLLDSPNFSCDQELWRRLPALALETLEISGFARTDNETCLPSLERLRRLKLATYGDDFDDDLLQRLGNSALQALSLNRCDEVTDAGLLELSRLPLRSLELERIEQLTWRGMAHLSRHPLERLSLGKGRLALLENTDWLQSLTALRSLSLDDCYANESTLQAIRELPIERLSLQSASVSEEDIAELEGMPLADLDLKASRVMIERLDTLHGFPLKRLGLCDVQGISADTLADLRGLALESLDLSLNEITHKELEQLAGLPLKRLSLNFCNGVDGKALRTLVELGLPLEELEIGGLNLRDADLACLRGLPLQRLGLYDSPWLTDDGVAHLAHLPLQSLTLTSGPGESQITTAAVSVLEALPLQRLLLQNCTGIDADGWDRLAKLPARVIGPGI</sequence>
<keyword evidence="2" id="KW-1185">Reference proteome</keyword>
<dbReference type="EMBL" id="LT629777">
    <property type="protein sequence ID" value="SDS63216.1"/>
    <property type="molecule type" value="Genomic_DNA"/>
</dbReference>
<dbReference type="AlphaFoldDB" id="A0A1H1TTG8"/>
<dbReference type="GO" id="GO:0031146">
    <property type="term" value="P:SCF-dependent proteasomal ubiquitin-dependent protein catabolic process"/>
    <property type="evidence" value="ECO:0007669"/>
    <property type="project" value="TreeGrafter"/>
</dbReference>